<name>A0A928TT48_UNCKA</name>
<organism evidence="1 2">
    <name type="scientific">candidate division WWE3 bacterium</name>
    <dbReference type="NCBI Taxonomy" id="2053526"/>
    <lineage>
        <taxon>Bacteria</taxon>
        <taxon>Katanobacteria</taxon>
    </lineage>
</organism>
<evidence type="ECO:0000313" key="1">
    <source>
        <dbReference type="EMBL" id="MBE7525288.1"/>
    </source>
</evidence>
<dbReference type="EMBL" id="JABTTY010000001">
    <property type="protein sequence ID" value="MBE7525288.1"/>
    <property type="molecule type" value="Genomic_DNA"/>
</dbReference>
<dbReference type="Proteomes" id="UP000710385">
    <property type="component" value="Unassembled WGS sequence"/>
</dbReference>
<sequence length="94" mass="10807">MDPSKRLNAMTIAFNHTMKMIGQKAWTAIHLGWHIGPSFFFVFLLSLAPAHPVYYAAHLEHTHPGSVQKIQKPDLSWKEEEQHTHSPKLIRVLI</sequence>
<dbReference type="AlphaFoldDB" id="A0A928TT48"/>
<accession>A0A928TT48</accession>
<comment type="caution">
    <text evidence="1">The sequence shown here is derived from an EMBL/GenBank/DDBJ whole genome shotgun (WGS) entry which is preliminary data.</text>
</comment>
<protein>
    <submittedName>
        <fullName evidence="1">Uncharacterized protein</fullName>
    </submittedName>
</protein>
<reference evidence="1" key="1">
    <citation type="submission" date="2020-05" db="EMBL/GenBank/DDBJ databases">
        <title>High-Quality Genomes of Partial-Nitritation/Anammox System by Hierarchical Clustering Based Hybrid Assembly.</title>
        <authorList>
            <person name="Liu L."/>
            <person name="Wang Y."/>
            <person name="Che Y."/>
            <person name="Chen Y."/>
            <person name="Xia Y."/>
            <person name="Luo R."/>
            <person name="Cheng S.H."/>
            <person name="Zheng C."/>
            <person name="Zhang T."/>
        </authorList>
    </citation>
    <scope>NUCLEOTIDE SEQUENCE</scope>
    <source>
        <strain evidence="1">H1_PAT1</strain>
    </source>
</reference>
<gene>
    <name evidence="1" type="ORF">HS096_02785</name>
</gene>
<evidence type="ECO:0000313" key="2">
    <source>
        <dbReference type="Proteomes" id="UP000710385"/>
    </source>
</evidence>
<proteinExistence type="predicted"/>